<proteinExistence type="predicted"/>
<keyword evidence="2" id="KW-1185">Reference proteome</keyword>
<dbReference type="GO" id="GO:0016887">
    <property type="term" value="F:ATP hydrolysis activity"/>
    <property type="evidence" value="ECO:0007669"/>
    <property type="project" value="InterPro"/>
</dbReference>
<organism evidence="1 2">
    <name type="scientific">Heracleum sosnowskyi</name>
    <dbReference type="NCBI Taxonomy" id="360622"/>
    <lineage>
        <taxon>Eukaryota</taxon>
        <taxon>Viridiplantae</taxon>
        <taxon>Streptophyta</taxon>
        <taxon>Embryophyta</taxon>
        <taxon>Tracheophyta</taxon>
        <taxon>Spermatophyta</taxon>
        <taxon>Magnoliopsida</taxon>
        <taxon>eudicotyledons</taxon>
        <taxon>Gunneridae</taxon>
        <taxon>Pentapetalae</taxon>
        <taxon>asterids</taxon>
        <taxon>campanulids</taxon>
        <taxon>Apiales</taxon>
        <taxon>Apiaceae</taxon>
        <taxon>Apioideae</taxon>
        <taxon>apioid superclade</taxon>
        <taxon>Tordylieae</taxon>
        <taxon>Tordyliinae</taxon>
        <taxon>Heracleum</taxon>
    </lineage>
</organism>
<dbReference type="PANTHER" id="PTHR23336">
    <property type="entry name" value="ZINC FINGER CW-TYPE COILED-COIL DOMAIN PROTEIN 3"/>
    <property type="match status" value="1"/>
</dbReference>
<accession>A0AAD8IG05</accession>
<gene>
    <name evidence="1" type="ORF">POM88_022193</name>
</gene>
<sequence>MDWTRITDRSKIDLLPSNNPAIAKCEWVEFLIVLYLFYNISVNLKMRIDCPMPLRNLLAVMRMFWPDGCAGVREIDRKSLGFCNKCIDEFLCNAEMCVYVYIGNALQSHLAGAYCLCIKRHPARYEVEYGISPRFSTSTGNNSCYVNEGSAQVAKSSPCQLPSPWAAPICRQFWKAGNSGNEHSAKTTIKNGNSQMHIHPEFLHSNATSHKWVFGDGNGFKTSSMRLGSDVIVFTRHSSARGLYQSVGLLSYTFKMSYITALSYI</sequence>
<dbReference type="PANTHER" id="PTHR23336:SF44">
    <property type="entry name" value="PROTEIN MICRORCHIDIA 6"/>
    <property type="match status" value="1"/>
</dbReference>
<evidence type="ECO:0000313" key="1">
    <source>
        <dbReference type="EMBL" id="KAK1384458.1"/>
    </source>
</evidence>
<name>A0AAD8IG05_9APIA</name>
<dbReference type="EMBL" id="JAUIZM010000005">
    <property type="protein sequence ID" value="KAK1384458.1"/>
    <property type="molecule type" value="Genomic_DNA"/>
</dbReference>
<comment type="caution">
    <text evidence="1">The sequence shown here is derived from an EMBL/GenBank/DDBJ whole genome shotgun (WGS) entry which is preliminary data.</text>
</comment>
<reference evidence="1" key="1">
    <citation type="submission" date="2023-02" db="EMBL/GenBank/DDBJ databases">
        <title>Genome of toxic invasive species Heracleum sosnowskyi carries increased number of genes despite the absence of recent whole-genome duplications.</title>
        <authorList>
            <person name="Schelkunov M."/>
            <person name="Shtratnikova V."/>
            <person name="Makarenko M."/>
            <person name="Klepikova A."/>
            <person name="Omelchenko D."/>
            <person name="Novikova G."/>
            <person name="Obukhova E."/>
            <person name="Bogdanov V."/>
            <person name="Penin A."/>
            <person name="Logacheva M."/>
        </authorList>
    </citation>
    <scope>NUCLEOTIDE SEQUENCE</scope>
    <source>
        <strain evidence="1">Hsosn_3</strain>
        <tissue evidence="1">Leaf</tissue>
    </source>
</reference>
<dbReference type="InterPro" id="IPR045261">
    <property type="entry name" value="MORC_ATPase"/>
</dbReference>
<dbReference type="GO" id="GO:0005634">
    <property type="term" value="C:nucleus"/>
    <property type="evidence" value="ECO:0007669"/>
    <property type="project" value="TreeGrafter"/>
</dbReference>
<dbReference type="AlphaFoldDB" id="A0AAD8IG05"/>
<protein>
    <submittedName>
        <fullName evidence="1">Uncharacterized protein</fullName>
    </submittedName>
</protein>
<reference evidence="1" key="2">
    <citation type="submission" date="2023-05" db="EMBL/GenBank/DDBJ databases">
        <authorList>
            <person name="Schelkunov M.I."/>
        </authorList>
    </citation>
    <scope>NUCLEOTIDE SEQUENCE</scope>
    <source>
        <strain evidence="1">Hsosn_3</strain>
        <tissue evidence="1">Leaf</tissue>
    </source>
</reference>
<dbReference type="Proteomes" id="UP001237642">
    <property type="component" value="Unassembled WGS sequence"/>
</dbReference>
<evidence type="ECO:0000313" key="2">
    <source>
        <dbReference type="Proteomes" id="UP001237642"/>
    </source>
</evidence>